<evidence type="ECO:0000259" key="4">
    <source>
        <dbReference type="PROSITE" id="PS50112"/>
    </source>
</evidence>
<evidence type="ECO:0000256" key="2">
    <source>
        <dbReference type="ARBA" id="ARBA00022643"/>
    </source>
</evidence>
<organism evidence="5 6">
    <name type="scientific">Hirsutella minnesotensis 3608</name>
    <dbReference type="NCBI Taxonomy" id="1043627"/>
    <lineage>
        <taxon>Eukaryota</taxon>
        <taxon>Fungi</taxon>
        <taxon>Dikarya</taxon>
        <taxon>Ascomycota</taxon>
        <taxon>Pezizomycotina</taxon>
        <taxon>Sordariomycetes</taxon>
        <taxon>Hypocreomycetidae</taxon>
        <taxon>Hypocreales</taxon>
        <taxon>Ophiocordycipitaceae</taxon>
        <taxon>Hirsutella</taxon>
    </lineage>
</organism>
<dbReference type="PANTHER" id="PTHR47429:SF7">
    <property type="entry name" value="GATA-FACTOR"/>
    <property type="match status" value="1"/>
</dbReference>
<feature type="domain" description="PAS" evidence="4">
    <location>
        <begin position="89"/>
        <end position="111"/>
    </location>
</feature>
<dbReference type="Gene3D" id="3.30.450.20">
    <property type="entry name" value="PAS domain"/>
    <property type="match status" value="1"/>
</dbReference>
<name>A0A0F7ZLY3_9HYPO</name>
<dbReference type="PANTHER" id="PTHR47429">
    <property type="entry name" value="PROTEIN TWIN LOV 1"/>
    <property type="match status" value="1"/>
</dbReference>
<dbReference type="InterPro" id="IPR000014">
    <property type="entry name" value="PAS"/>
</dbReference>
<gene>
    <name evidence="5" type="ORF">HIM_03663</name>
</gene>
<sequence length="196" mass="21919">MNTWEAKALMKRFPDKTDYPDESSGTRMNKWQVEGDSLAYPGVYSLSGFDVVSMLLHVRSRPNPTFHIGPVDCSVAFVICDLEQPDTPIVYATDAFIALTGYQKPEVIGRNCRFLQTSLLRLDETAAANAKRINDAAKGPLRKAIRERREIQAQLVNYNKAGRRFCNLLSIIPIPQPDASKEPRFIVGFQAELDGG</sequence>
<proteinExistence type="predicted"/>
<evidence type="ECO:0000313" key="6">
    <source>
        <dbReference type="Proteomes" id="UP000054481"/>
    </source>
</evidence>
<keyword evidence="1" id="KW-0285">Flavoprotein</keyword>
<dbReference type="EMBL" id="KQ030509">
    <property type="protein sequence ID" value="KJZ76786.1"/>
    <property type="molecule type" value="Genomic_DNA"/>
</dbReference>
<keyword evidence="2" id="KW-0288">FMN</keyword>
<keyword evidence="3" id="KW-0157">Chromophore</keyword>
<dbReference type="AlphaFoldDB" id="A0A0F7ZLY3"/>
<evidence type="ECO:0000313" key="5">
    <source>
        <dbReference type="EMBL" id="KJZ76786.1"/>
    </source>
</evidence>
<reference evidence="5 6" key="1">
    <citation type="journal article" date="2014" name="Genome Biol. Evol.">
        <title>Comparative genomics and transcriptomics analyses reveal divergent lifestyle features of nematode endoparasitic fungus Hirsutella minnesotensis.</title>
        <authorList>
            <person name="Lai Y."/>
            <person name="Liu K."/>
            <person name="Zhang X."/>
            <person name="Zhang X."/>
            <person name="Li K."/>
            <person name="Wang N."/>
            <person name="Shu C."/>
            <person name="Wu Y."/>
            <person name="Wang C."/>
            <person name="Bushley K.E."/>
            <person name="Xiang M."/>
            <person name="Liu X."/>
        </authorList>
    </citation>
    <scope>NUCLEOTIDE SEQUENCE [LARGE SCALE GENOMIC DNA]</scope>
    <source>
        <strain evidence="5 6">3608</strain>
    </source>
</reference>
<dbReference type="Pfam" id="PF13426">
    <property type="entry name" value="PAS_9"/>
    <property type="match status" value="1"/>
</dbReference>
<protein>
    <recommendedName>
        <fullName evidence="4">PAS domain-containing protein</fullName>
    </recommendedName>
</protein>
<dbReference type="InterPro" id="IPR035965">
    <property type="entry name" value="PAS-like_dom_sf"/>
</dbReference>
<dbReference type="GO" id="GO:0005634">
    <property type="term" value="C:nucleus"/>
    <property type="evidence" value="ECO:0007669"/>
    <property type="project" value="TreeGrafter"/>
</dbReference>
<evidence type="ECO:0000256" key="1">
    <source>
        <dbReference type="ARBA" id="ARBA00022630"/>
    </source>
</evidence>
<dbReference type="Proteomes" id="UP000054481">
    <property type="component" value="Unassembled WGS sequence"/>
</dbReference>
<evidence type="ECO:0000256" key="3">
    <source>
        <dbReference type="ARBA" id="ARBA00022991"/>
    </source>
</evidence>
<dbReference type="PROSITE" id="PS50112">
    <property type="entry name" value="PAS"/>
    <property type="match status" value="1"/>
</dbReference>
<keyword evidence="6" id="KW-1185">Reference proteome</keyword>
<accession>A0A0F7ZLY3</accession>
<dbReference type="SUPFAM" id="SSF55785">
    <property type="entry name" value="PYP-like sensor domain (PAS domain)"/>
    <property type="match status" value="1"/>
</dbReference>
<dbReference type="OrthoDB" id="447251at2759"/>